<dbReference type="SMART" id="SM00671">
    <property type="entry name" value="SEL1"/>
    <property type="match status" value="5"/>
</dbReference>
<dbReference type="OrthoDB" id="5464673at2"/>
<dbReference type="InterPro" id="IPR011990">
    <property type="entry name" value="TPR-like_helical_dom_sf"/>
</dbReference>
<dbReference type="Pfam" id="PF08238">
    <property type="entry name" value="Sel1"/>
    <property type="match status" value="6"/>
</dbReference>
<dbReference type="EMBL" id="LMZQ01000001">
    <property type="protein sequence ID" value="KRT17961.1"/>
    <property type="molecule type" value="Genomic_DNA"/>
</dbReference>
<dbReference type="InterPro" id="IPR006597">
    <property type="entry name" value="Sel1-like"/>
</dbReference>
<organism evidence="1 2">
    <name type="scientific">Pedobacter ginsenosidimutans</name>
    <dbReference type="NCBI Taxonomy" id="687842"/>
    <lineage>
        <taxon>Bacteria</taxon>
        <taxon>Pseudomonadati</taxon>
        <taxon>Bacteroidota</taxon>
        <taxon>Sphingobacteriia</taxon>
        <taxon>Sphingobacteriales</taxon>
        <taxon>Sphingobacteriaceae</taxon>
        <taxon>Pedobacter</taxon>
    </lineage>
</organism>
<proteinExistence type="predicted"/>
<dbReference type="PANTHER" id="PTHR43628:SF1">
    <property type="entry name" value="CHITIN SYNTHASE REGULATORY FACTOR 2-RELATED"/>
    <property type="match status" value="1"/>
</dbReference>
<dbReference type="AlphaFoldDB" id="A0A0T5VWC9"/>
<evidence type="ECO:0000313" key="2">
    <source>
        <dbReference type="Proteomes" id="UP000051950"/>
    </source>
</evidence>
<dbReference type="RefSeq" id="WP_057930590.1">
    <property type="nucleotide sequence ID" value="NZ_LMZQ01000001.1"/>
</dbReference>
<keyword evidence="2" id="KW-1185">Reference proteome</keyword>
<protein>
    <submittedName>
        <fullName evidence="1">Uncharacterized protein</fullName>
    </submittedName>
</protein>
<dbReference type="Proteomes" id="UP000051950">
    <property type="component" value="Unassembled WGS sequence"/>
</dbReference>
<dbReference type="SUPFAM" id="SSF81901">
    <property type="entry name" value="HCP-like"/>
    <property type="match status" value="2"/>
</dbReference>
<reference evidence="1 2" key="1">
    <citation type="submission" date="2015-11" db="EMBL/GenBank/DDBJ databases">
        <title>Sequence of Pedobacter ginsenosidimutans.</title>
        <authorList>
            <person name="Carson E."/>
            <person name="Keyser V."/>
            <person name="Newman J."/>
            <person name="Miller J."/>
        </authorList>
    </citation>
    <scope>NUCLEOTIDE SEQUENCE [LARGE SCALE GENOMIC DNA]</scope>
    <source>
        <strain evidence="1 2">KACC 14530</strain>
    </source>
</reference>
<dbReference type="PANTHER" id="PTHR43628">
    <property type="entry name" value="ACTIVATOR OF C KINASE PROTEIN 1-RELATED"/>
    <property type="match status" value="1"/>
</dbReference>
<sequence>MSHRTYLYNIDTPSVAEDSDKMMMEWGYEMPLILQPLLVEGGFVSGNNYNNHIEFNDSGLFYYAKPGIENLKRFYKFLEDQPGLITDIEKFKDARDKLFNYLDKLTGSYFHLDMWDVLNMEDSPHAEQAKLWLANITHNNQIITKAMDAGDISLLNYKDLNDVNPGFTSFPDLLNYEGYNYGWSCIWTAVEEDLTYEIFEENKLWGLKDKDSRILLAPQFDEFYSFGPQDLAVVSKNGKYGYVDTAGKIAIPLIWEDAFDFEYSGVAVVTAQQKSGLINSKGEQITQLVYDELETIGDGNSFNAKKESLWGVIDASGQVVIGFEHQDIINAGYGFYYTKVSGQKNQKIYNEYFKYLGEFPIDSIENLDNGLLMIKPHKGLNSGLLYKKDGTLLDSGFEKINRQTNFNDLLIIRKNKKHGAISRKNECYVLPCQYDAILDIRARIKDEISDIALVHQGDKKGIYDGNPKNPSWLIPLDDYQQILWLHETVFTLQKNQLWCISNVANNNISGFEFDLVVQKPNEDGFAYAFKDDNVYSVSDTAITATPKSVAQEHASEDYAYYFEHESRKRLLAYGKGLSRNDEQITDELDAAYNLYIKAIEAYNVKDYAKSIYYDTIASEKGHALSMNNLAHIYYNIEGFIDDDKAFYWFHESAIANEENAMNGLGMCYKYGVGTPVDMEKALFWLNKAADAQLATANNNLGDIYSEGLLVPFNPDKALQYYQTAAELGEPKNNWLGYLYDLKGDHEKALKYYQLGAEEGIDISAYNLGIFHLNGLGTSKNVNKAIENFKLSLDRGYHQANIDLALIYRNETGFKDEQKVQQHLDAAKTAGLEIPEDLLIKKKGWFNF</sequence>
<name>A0A0T5VWC9_9SPHI</name>
<gene>
    <name evidence="1" type="ORF">ASU31_01320</name>
</gene>
<dbReference type="InterPro" id="IPR052945">
    <property type="entry name" value="Mitotic_Regulator"/>
</dbReference>
<dbReference type="Gene3D" id="1.25.40.10">
    <property type="entry name" value="Tetratricopeptide repeat domain"/>
    <property type="match status" value="2"/>
</dbReference>
<accession>A0A0T5VWC9</accession>
<dbReference type="STRING" id="687842.ASU31_01320"/>
<dbReference type="InterPro" id="IPR032774">
    <property type="entry name" value="WG_beta_rep"/>
</dbReference>
<dbReference type="Pfam" id="PF14903">
    <property type="entry name" value="WG_beta_rep"/>
    <property type="match status" value="1"/>
</dbReference>
<evidence type="ECO:0000313" key="1">
    <source>
        <dbReference type="EMBL" id="KRT17961.1"/>
    </source>
</evidence>
<comment type="caution">
    <text evidence="1">The sequence shown here is derived from an EMBL/GenBank/DDBJ whole genome shotgun (WGS) entry which is preliminary data.</text>
</comment>